<accession>A0A8C0WIN3</accession>
<feature type="transmembrane region" description="Helical" evidence="11">
    <location>
        <begin position="20"/>
        <end position="45"/>
    </location>
</feature>
<dbReference type="GO" id="GO:0016503">
    <property type="term" value="F:pheromone receptor activity"/>
    <property type="evidence" value="ECO:0007669"/>
    <property type="project" value="InterPro"/>
</dbReference>
<keyword evidence="8 11" id="KW-0472">Membrane</keyword>
<dbReference type="Ensembl" id="ENSCCNT00000013343.1">
    <property type="protein sequence ID" value="ENSCCNP00000010132.1"/>
    <property type="gene ID" value="ENSCCNG00000010640.1"/>
</dbReference>
<evidence type="ECO:0000313" key="12">
    <source>
        <dbReference type="Ensembl" id="ENSCCNP00000010132.1"/>
    </source>
</evidence>
<keyword evidence="9 11" id="KW-0675">Receptor</keyword>
<evidence type="ECO:0000256" key="10">
    <source>
        <dbReference type="ARBA" id="ARBA00023224"/>
    </source>
</evidence>
<comment type="similarity">
    <text evidence="2 11">Belongs to the G-protein coupled receptor 1 family.</text>
</comment>
<evidence type="ECO:0000256" key="1">
    <source>
        <dbReference type="ARBA" id="ARBA00004651"/>
    </source>
</evidence>
<evidence type="ECO:0000256" key="2">
    <source>
        <dbReference type="ARBA" id="ARBA00010663"/>
    </source>
</evidence>
<name>A0A8C0WIN3_CASCN</name>
<keyword evidence="6 11" id="KW-1133">Transmembrane helix</keyword>
<protein>
    <recommendedName>
        <fullName evidence="11">Vomeronasal type-1 receptor</fullName>
    </recommendedName>
</protein>
<keyword evidence="5 11" id="KW-0812">Transmembrane</keyword>
<evidence type="ECO:0000256" key="5">
    <source>
        <dbReference type="ARBA" id="ARBA00022692"/>
    </source>
</evidence>
<keyword evidence="7 11" id="KW-0297">G-protein coupled receptor</keyword>
<dbReference type="GO" id="GO:0005886">
    <property type="term" value="C:plasma membrane"/>
    <property type="evidence" value="ECO:0007669"/>
    <property type="project" value="UniProtKB-SubCell"/>
</dbReference>
<dbReference type="SUPFAM" id="SSF81321">
    <property type="entry name" value="Family A G protein-coupled receptor-like"/>
    <property type="match status" value="1"/>
</dbReference>
<feature type="transmembrane region" description="Helical" evidence="11">
    <location>
        <begin position="57"/>
        <end position="82"/>
    </location>
</feature>
<feature type="transmembrane region" description="Helical" evidence="11">
    <location>
        <begin position="221"/>
        <end position="239"/>
    </location>
</feature>
<evidence type="ECO:0000256" key="8">
    <source>
        <dbReference type="ARBA" id="ARBA00023136"/>
    </source>
</evidence>
<proteinExistence type="inferred from homology"/>
<keyword evidence="3 11" id="KW-1003">Cell membrane</keyword>
<feature type="transmembrane region" description="Helical" evidence="11">
    <location>
        <begin position="259"/>
        <end position="279"/>
    </location>
</feature>
<evidence type="ECO:0000256" key="7">
    <source>
        <dbReference type="ARBA" id="ARBA00023040"/>
    </source>
</evidence>
<dbReference type="Gene3D" id="1.20.1070.10">
    <property type="entry name" value="Rhodopsin 7-helix transmembrane proteins"/>
    <property type="match status" value="1"/>
</dbReference>
<feature type="transmembrane region" description="Helical" evidence="11">
    <location>
        <begin position="165"/>
        <end position="185"/>
    </location>
</feature>
<evidence type="ECO:0000256" key="4">
    <source>
        <dbReference type="ARBA" id="ARBA00022507"/>
    </source>
</evidence>
<dbReference type="InterPro" id="IPR004072">
    <property type="entry name" value="Vmron_rcpt_1"/>
</dbReference>
<dbReference type="Pfam" id="PF03402">
    <property type="entry name" value="V1R"/>
    <property type="match status" value="2"/>
</dbReference>
<dbReference type="AlphaFoldDB" id="A0A8C0WIN3"/>
<dbReference type="PANTHER" id="PTHR24062">
    <property type="entry name" value="VOMERONASAL TYPE-1 RECEPTOR"/>
    <property type="match status" value="1"/>
</dbReference>
<evidence type="ECO:0000256" key="6">
    <source>
        <dbReference type="ARBA" id="ARBA00022989"/>
    </source>
</evidence>
<evidence type="ECO:0000256" key="11">
    <source>
        <dbReference type="RuleBase" id="RU364061"/>
    </source>
</evidence>
<feature type="transmembrane region" description="Helical" evidence="11">
    <location>
        <begin position="94"/>
        <end position="119"/>
    </location>
</feature>
<sequence>MINYIYHNFHVNWSNIIWRIIFLSFTGPRIVGDIFIFVIHVYTFVMGPGRKPIDLTLIHLAFSNTIIICTTGVRDIATVFYFRNFIGNVAYKTLIYLGRVSQGLSICTTCLLSMVRAVIISPSTTLRRKLKPQTAWQYVTAVSSMNIPEIRMHIGYCYMLPSRQVIRWLFLCLMALWDIIFQSLMGRSSGYMAFHLHKHHKCAFYLHSSKVPSNSSLQFQLVRATLTVILLTCFLFFYWSDFILSFYTGFIMMDDSTVINIKIFLVIGYVNISPFVLIIRNRLREKWRRYWEAKRNKTYNIHVQR</sequence>
<organism evidence="12">
    <name type="scientific">Castor canadensis</name>
    <name type="common">American beaver</name>
    <dbReference type="NCBI Taxonomy" id="51338"/>
    <lineage>
        <taxon>Eukaryota</taxon>
        <taxon>Metazoa</taxon>
        <taxon>Chordata</taxon>
        <taxon>Craniata</taxon>
        <taxon>Vertebrata</taxon>
        <taxon>Euteleostomi</taxon>
        <taxon>Mammalia</taxon>
        <taxon>Eutheria</taxon>
        <taxon>Euarchontoglires</taxon>
        <taxon>Glires</taxon>
        <taxon>Rodentia</taxon>
        <taxon>Castorimorpha</taxon>
        <taxon>Castoridae</taxon>
        <taxon>Castor</taxon>
    </lineage>
</organism>
<dbReference type="GO" id="GO:0019236">
    <property type="term" value="P:response to pheromone"/>
    <property type="evidence" value="ECO:0007669"/>
    <property type="project" value="UniProtKB-KW"/>
</dbReference>
<keyword evidence="10 11" id="KW-0807">Transducer</keyword>
<evidence type="ECO:0000256" key="3">
    <source>
        <dbReference type="ARBA" id="ARBA00022475"/>
    </source>
</evidence>
<reference evidence="12" key="1">
    <citation type="submission" date="2023-09" db="UniProtKB">
        <authorList>
            <consortium name="Ensembl"/>
        </authorList>
    </citation>
    <scope>IDENTIFICATION</scope>
</reference>
<comment type="subcellular location">
    <subcellularLocation>
        <location evidence="1 11">Cell membrane</location>
        <topology evidence="1 11">Multi-pass membrane protein</topology>
    </subcellularLocation>
</comment>
<evidence type="ECO:0000256" key="9">
    <source>
        <dbReference type="ARBA" id="ARBA00023170"/>
    </source>
</evidence>
<keyword evidence="4 11" id="KW-0589">Pheromone response</keyword>